<feature type="region of interest" description="Disordered" evidence="2">
    <location>
        <begin position="44"/>
        <end position="72"/>
    </location>
</feature>
<dbReference type="Proteomes" id="UP000422736">
    <property type="component" value="Chromosome 4"/>
</dbReference>
<organism evidence="3 4">
    <name type="scientific">Kluyveromyces marxianus</name>
    <name type="common">Yeast</name>
    <name type="synonym">Candida kefyr</name>
    <dbReference type="NCBI Taxonomy" id="4911"/>
    <lineage>
        <taxon>Eukaryota</taxon>
        <taxon>Fungi</taxon>
        <taxon>Dikarya</taxon>
        <taxon>Ascomycota</taxon>
        <taxon>Saccharomycotina</taxon>
        <taxon>Saccharomycetes</taxon>
        <taxon>Saccharomycetales</taxon>
        <taxon>Saccharomycetaceae</taxon>
        <taxon>Kluyveromyces</taxon>
    </lineage>
</organism>
<keyword evidence="1" id="KW-0175">Coiled coil</keyword>
<evidence type="ECO:0000313" key="4">
    <source>
        <dbReference type="Proteomes" id="UP000422736"/>
    </source>
</evidence>
<accession>A0ABX6EVU9</accession>
<feature type="coiled-coil region" evidence="1">
    <location>
        <begin position="257"/>
        <end position="284"/>
    </location>
</feature>
<name>A0ABX6EVU9_KLUMA</name>
<protein>
    <submittedName>
        <fullName evidence="3">Protein MUM2</fullName>
    </submittedName>
</protein>
<feature type="coiled-coil region" evidence="1">
    <location>
        <begin position="119"/>
        <end position="146"/>
    </location>
</feature>
<sequence>MGNNLGQSVNFGLHTSSDSIGSHFHQGISGHRASVSSYWEQPLLDNHSHNHSHNQNQGHSHGHNQSSTMTQSISHNANSSDIVAQNSSSSSNNTIIMDTSMNAKSSGYNTTLDSEDMSADAFRLELQLKETQIESLELEIKKLKGIFNQGLTFKQQEEQKLKKSKALTYDSEVQIPASLEIIFCKLSDSLKRKDQELQETKRRLEGIITAVALNPSNSVTKFGRYDEEALAHKMVTRLETLMKENEEMAKMLSYGRSKETTIELELLRKENQELKDRLRWMEHRKTAGPAVVSTANTITTDST</sequence>
<dbReference type="EMBL" id="CP015057">
    <property type="protein sequence ID" value="QGN15864.1"/>
    <property type="molecule type" value="Genomic_DNA"/>
</dbReference>
<proteinExistence type="predicted"/>
<evidence type="ECO:0000256" key="2">
    <source>
        <dbReference type="SAM" id="MobiDB-lite"/>
    </source>
</evidence>
<feature type="compositionally biased region" description="Low complexity" evidence="2">
    <location>
        <begin position="53"/>
        <end position="67"/>
    </location>
</feature>
<reference evidence="3 4" key="1">
    <citation type="submission" date="2016-03" db="EMBL/GenBank/DDBJ databases">
        <title>How can Kluyveromyces marxianus grow so fast - potential evolutionary course in Saccharomyces Complex revealed by comparative genomics.</title>
        <authorList>
            <person name="Mo W."/>
            <person name="Lu W."/>
            <person name="Yang X."/>
            <person name="Qi J."/>
            <person name="Lv H."/>
        </authorList>
    </citation>
    <scope>NUCLEOTIDE SEQUENCE [LARGE SCALE GENOMIC DNA]</scope>
    <source>
        <strain evidence="3 4">FIM1</strain>
    </source>
</reference>
<gene>
    <name evidence="3" type="primary">MUM2</name>
    <name evidence="3" type="ORF">FIM1_2561</name>
</gene>
<evidence type="ECO:0000313" key="3">
    <source>
        <dbReference type="EMBL" id="QGN15864.1"/>
    </source>
</evidence>
<keyword evidence="4" id="KW-1185">Reference proteome</keyword>
<evidence type="ECO:0000256" key="1">
    <source>
        <dbReference type="SAM" id="Coils"/>
    </source>
</evidence>